<dbReference type="Pfam" id="PF13860">
    <property type="entry name" value="FlgD_ig"/>
    <property type="match status" value="1"/>
</dbReference>
<feature type="compositionally biased region" description="Polar residues" evidence="11">
    <location>
        <begin position="160"/>
        <end position="170"/>
    </location>
</feature>
<dbReference type="Gene3D" id="2.60.40.10">
    <property type="entry name" value="Immunoglobulins"/>
    <property type="match status" value="1"/>
</dbReference>
<dbReference type="PANTHER" id="PTHR43806">
    <property type="entry name" value="PEPTIDASE S8"/>
    <property type="match status" value="1"/>
</dbReference>
<evidence type="ECO:0000256" key="9">
    <source>
        <dbReference type="PROSITE-ProRule" id="PRU01240"/>
    </source>
</evidence>
<keyword evidence="3" id="KW-0964">Secreted</keyword>
<dbReference type="InterPro" id="IPR023827">
    <property type="entry name" value="Peptidase_S8_Asp-AS"/>
</dbReference>
<evidence type="ECO:0000256" key="5">
    <source>
        <dbReference type="ARBA" id="ARBA00022729"/>
    </source>
</evidence>
<dbReference type="AlphaFoldDB" id="A0A073JYX1"/>
<dbReference type="EMBL" id="JOTN01000007">
    <property type="protein sequence ID" value="KEK19446.1"/>
    <property type="molecule type" value="Genomic_DNA"/>
</dbReference>
<dbReference type="Pfam" id="PF02225">
    <property type="entry name" value="PA"/>
    <property type="match status" value="1"/>
</dbReference>
<dbReference type="InterPro" id="IPR013783">
    <property type="entry name" value="Ig-like_fold"/>
</dbReference>
<comment type="similarity">
    <text evidence="1 9 10">Belongs to the peptidase S8 family.</text>
</comment>
<dbReference type="PANTHER" id="PTHR43806:SF65">
    <property type="entry name" value="SERINE PROTEASE APRX"/>
    <property type="match status" value="1"/>
</dbReference>
<keyword evidence="2" id="KW-0134">Cell wall</keyword>
<dbReference type="CDD" id="cd07474">
    <property type="entry name" value="Peptidases_S8_subtilisin_Vpr-like"/>
    <property type="match status" value="1"/>
</dbReference>
<dbReference type="InterPro" id="IPR000209">
    <property type="entry name" value="Peptidase_S8/S53_dom"/>
</dbReference>
<evidence type="ECO:0000313" key="17">
    <source>
        <dbReference type="EMBL" id="KEK19446.1"/>
    </source>
</evidence>
<dbReference type="InterPro" id="IPR046450">
    <property type="entry name" value="PA_dom_sf"/>
</dbReference>
<dbReference type="PROSITE" id="PS00137">
    <property type="entry name" value="SUBTILASE_HIS"/>
    <property type="match status" value="1"/>
</dbReference>
<keyword evidence="18" id="KW-1185">Reference proteome</keyword>
<feature type="region of interest" description="Disordered" evidence="11">
    <location>
        <begin position="160"/>
        <end position="179"/>
    </location>
</feature>
<dbReference type="PROSITE" id="PS00138">
    <property type="entry name" value="SUBTILASE_SER"/>
    <property type="match status" value="1"/>
</dbReference>
<accession>A0A073JYX1</accession>
<dbReference type="Pfam" id="PF00082">
    <property type="entry name" value="Peptidase_S8"/>
    <property type="match status" value="1"/>
</dbReference>
<evidence type="ECO:0000259" key="16">
    <source>
        <dbReference type="Pfam" id="PF13860"/>
    </source>
</evidence>
<dbReference type="SUPFAM" id="SSF52743">
    <property type="entry name" value="Subtilisin-like"/>
    <property type="match status" value="1"/>
</dbReference>
<evidence type="ECO:0000259" key="15">
    <source>
        <dbReference type="Pfam" id="PF05922"/>
    </source>
</evidence>
<dbReference type="InterPro" id="IPR015500">
    <property type="entry name" value="Peptidase_S8_subtilisin-rel"/>
</dbReference>
<dbReference type="PROSITE" id="PS51892">
    <property type="entry name" value="SUBTILASE"/>
    <property type="match status" value="1"/>
</dbReference>
<feature type="region of interest" description="Disordered" evidence="11">
    <location>
        <begin position="88"/>
        <end position="109"/>
    </location>
</feature>
<protein>
    <submittedName>
        <fullName evidence="17">Peptidase S8</fullName>
    </submittedName>
</protein>
<evidence type="ECO:0000256" key="1">
    <source>
        <dbReference type="ARBA" id="ARBA00011073"/>
    </source>
</evidence>
<feature type="domain" description="FlgD/Vpr Ig-like" evidence="16">
    <location>
        <begin position="766"/>
        <end position="800"/>
    </location>
</feature>
<dbReference type="InterPro" id="IPR022398">
    <property type="entry name" value="Peptidase_S8_His-AS"/>
</dbReference>
<dbReference type="SUPFAM" id="SSF52025">
    <property type="entry name" value="PA domain"/>
    <property type="match status" value="1"/>
</dbReference>
<dbReference type="eggNOG" id="COG1404">
    <property type="taxonomic scope" value="Bacteria"/>
</dbReference>
<dbReference type="Proteomes" id="UP000027822">
    <property type="component" value="Unassembled WGS sequence"/>
</dbReference>
<dbReference type="RefSeq" id="WP_034638746.1">
    <property type="nucleotide sequence ID" value="NZ_CBCSJC010000005.1"/>
</dbReference>
<comment type="caution">
    <text evidence="17">The sequence shown here is derived from an EMBL/GenBank/DDBJ whole genome shotgun (WGS) entry which is preliminary data.</text>
</comment>
<dbReference type="OrthoDB" id="9798386at2"/>
<dbReference type="InterPro" id="IPR050131">
    <property type="entry name" value="Peptidase_S8_subtilisin-like"/>
</dbReference>
<keyword evidence="4 9" id="KW-0645">Protease</keyword>
<dbReference type="Gene3D" id="3.30.70.80">
    <property type="entry name" value="Peptidase S8 propeptide/proteinase inhibitor I9"/>
    <property type="match status" value="1"/>
</dbReference>
<dbReference type="Gene3D" id="3.50.30.30">
    <property type="match status" value="1"/>
</dbReference>
<dbReference type="InterPro" id="IPR023828">
    <property type="entry name" value="Peptidase_S8_Ser-AS"/>
</dbReference>
<feature type="chain" id="PRO_5001690688" evidence="12">
    <location>
        <begin position="26"/>
        <end position="915"/>
    </location>
</feature>
<evidence type="ECO:0000256" key="7">
    <source>
        <dbReference type="ARBA" id="ARBA00022825"/>
    </source>
</evidence>
<evidence type="ECO:0000256" key="12">
    <source>
        <dbReference type="SAM" id="SignalP"/>
    </source>
</evidence>
<dbReference type="Pfam" id="PF05922">
    <property type="entry name" value="Inhibitor_I9"/>
    <property type="match status" value="1"/>
</dbReference>
<dbReference type="STRING" id="574376.BAMA_21880"/>
<evidence type="ECO:0000256" key="8">
    <source>
        <dbReference type="PIRSR" id="PIRSR615500-1"/>
    </source>
</evidence>
<dbReference type="GO" id="GO:0006508">
    <property type="term" value="P:proteolysis"/>
    <property type="evidence" value="ECO:0007669"/>
    <property type="project" value="UniProtKB-KW"/>
</dbReference>
<evidence type="ECO:0000259" key="14">
    <source>
        <dbReference type="Pfam" id="PF02225"/>
    </source>
</evidence>
<gene>
    <name evidence="17" type="ORF">BAMA_21880</name>
</gene>
<evidence type="ECO:0000256" key="2">
    <source>
        <dbReference type="ARBA" id="ARBA00022512"/>
    </source>
</evidence>
<dbReference type="Gene3D" id="3.40.50.200">
    <property type="entry name" value="Peptidase S8/S53 domain"/>
    <property type="match status" value="1"/>
</dbReference>
<keyword evidence="6 9" id="KW-0378">Hydrolase</keyword>
<feature type="domain" description="Inhibitor I9" evidence="15">
    <location>
        <begin position="65"/>
        <end position="158"/>
    </location>
</feature>
<dbReference type="InterPro" id="IPR025965">
    <property type="entry name" value="FlgD/Vpr_Ig-like"/>
</dbReference>
<keyword evidence="7 9" id="KW-0720">Serine protease</keyword>
<dbReference type="PRINTS" id="PR00723">
    <property type="entry name" value="SUBTILISIN"/>
</dbReference>
<proteinExistence type="inferred from homology"/>
<feature type="domain" description="Peptidase S8/S53" evidence="13">
    <location>
        <begin position="195"/>
        <end position="571"/>
    </location>
</feature>
<dbReference type="InterPro" id="IPR034213">
    <property type="entry name" value="S8_Vpr-like"/>
</dbReference>
<dbReference type="InterPro" id="IPR003137">
    <property type="entry name" value="PA_domain"/>
</dbReference>
<evidence type="ECO:0000256" key="10">
    <source>
        <dbReference type="RuleBase" id="RU003355"/>
    </source>
</evidence>
<evidence type="ECO:0000256" key="11">
    <source>
        <dbReference type="SAM" id="MobiDB-lite"/>
    </source>
</evidence>
<keyword evidence="5 12" id="KW-0732">Signal</keyword>
<evidence type="ECO:0000256" key="3">
    <source>
        <dbReference type="ARBA" id="ARBA00022525"/>
    </source>
</evidence>
<organism evidence="17 18">
    <name type="scientific">Bacillus manliponensis</name>
    <dbReference type="NCBI Taxonomy" id="574376"/>
    <lineage>
        <taxon>Bacteria</taxon>
        <taxon>Bacillati</taxon>
        <taxon>Bacillota</taxon>
        <taxon>Bacilli</taxon>
        <taxon>Bacillales</taxon>
        <taxon>Bacillaceae</taxon>
        <taxon>Bacillus</taxon>
        <taxon>Bacillus cereus group</taxon>
    </lineage>
</organism>
<feature type="signal peptide" evidence="12">
    <location>
        <begin position="1"/>
        <end position="25"/>
    </location>
</feature>
<sequence>MKKVTSGLLSMALVFSNFGVLSAHAEKKAQEKQLSPQLETNMKQWGGNKISTEVDTQTSKEISVIVELHHAPMASMENIQHAPDLQNNDAKSQEEQLKQAQENATKKIKEKVPQAKITETYHTLFSGFALSIPGNQITVLASLPDVKAVYPNLTYKLHDTTQSAPSTENPNIGGPTIGAPEAWNLQDLSGKALDGKGMKVAVIDSGVDYTHPDLQANYIGGYDTVDEDDDPMDGNVHGTHVAGIIAANGKIKGIAPNASILAYRVMNDMGFGTTEDIIEGIERAIQDDADILNLSLGQDLNVPDQAVTRTLERAAKLGVTAVVSNGNDGPKPWSVDAPANTSSVISVGASTTSIPFPTFQVNGSKTIYQGLPLSTSDLTSKTSAPLVYVGYGSPSDYTKQDVKGKFVLVDQGNSSTLVKAEQAKQAGALGIFLVSSEQEISIMPEYFYRQNNAIPVVQLSNQHGEQLKAAVKKRAKTITIGQPNMKELIGNFSSRGPSQGSWLVKPDFVAPGVQITSTVPNGGYESHNGTSMATPQVAGALALLRQMYPDWSTEQLKAALSNTAKSLQDVNENTYPVMTQGAGLINIPKALQTETLVTPNNVSFGFIKPDSGKIKLTQNISLQNRSNKKKTYSTRVELLDSAKGIHTSFPSSISVKENSAMEKPFTISINRSLPQGVYTGALYVKERGSDYEIRIPFTFSVDPKDYKRIDGLEIINSTFSPNGDDILDDNLIHYHLLSAVDDVTLHANLVTKEHVSYEGIIYQGQNESPGYKPFKWNGTRANGTELPDGLYQIEAVASNTGGETKQTGAVFIDRHAPQLSAEVDNENLFIKGKVDDILLDWMTESGWIAPGLPVTMKYKINGNGIWELPFVNTWEKSFDIYFDRTQLQEGNNTIHIVATDAAGNTSELNVQLEVK</sequence>
<reference evidence="17 18" key="1">
    <citation type="submission" date="2014-06" db="EMBL/GenBank/DDBJ databases">
        <title>Draft genome sequence of Bacillus manliponensis JCM 15802 (MCCC 1A00708).</title>
        <authorList>
            <person name="Lai Q."/>
            <person name="Liu Y."/>
            <person name="Shao Z."/>
        </authorList>
    </citation>
    <scope>NUCLEOTIDE SEQUENCE [LARGE SCALE GENOMIC DNA]</scope>
    <source>
        <strain evidence="17 18">JCM 15802</strain>
    </source>
</reference>
<dbReference type="InterPro" id="IPR036852">
    <property type="entry name" value="Peptidase_S8/S53_dom_sf"/>
</dbReference>
<evidence type="ECO:0000256" key="6">
    <source>
        <dbReference type="ARBA" id="ARBA00022801"/>
    </source>
</evidence>
<name>A0A073JYX1_9BACI</name>
<dbReference type="GO" id="GO:0004252">
    <property type="term" value="F:serine-type endopeptidase activity"/>
    <property type="evidence" value="ECO:0007669"/>
    <property type="project" value="UniProtKB-UniRule"/>
</dbReference>
<feature type="domain" description="PA" evidence="14">
    <location>
        <begin position="383"/>
        <end position="467"/>
    </location>
</feature>
<dbReference type="Gene3D" id="2.60.40.4070">
    <property type="match status" value="1"/>
</dbReference>
<evidence type="ECO:0000259" key="13">
    <source>
        <dbReference type="Pfam" id="PF00082"/>
    </source>
</evidence>
<feature type="active site" description="Charge relay system" evidence="8 9">
    <location>
        <position position="204"/>
    </location>
</feature>
<dbReference type="PROSITE" id="PS00136">
    <property type="entry name" value="SUBTILASE_ASP"/>
    <property type="match status" value="1"/>
</dbReference>
<feature type="active site" description="Charge relay system" evidence="8 9">
    <location>
        <position position="237"/>
    </location>
</feature>
<dbReference type="InterPro" id="IPR010259">
    <property type="entry name" value="S8pro/Inhibitor_I9"/>
</dbReference>
<evidence type="ECO:0000256" key="4">
    <source>
        <dbReference type="ARBA" id="ARBA00022670"/>
    </source>
</evidence>
<dbReference type="InterPro" id="IPR037045">
    <property type="entry name" value="S8pro/Inhibitor_I9_sf"/>
</dbReference>
<feature type="active site" description="Charge relay system" evidence="8 9">
    <location>
        <position position="531"/>
    </location>
</feature>
<evidence type="ECO:0000313" key="18">
    <source>
        <dbReference type="Proteomes" id="UP000027822"/>
    </source>
</evidence>